<comment type="caution">
    <text evidence="1">The sequence shown here is derived from an EMBL/GenBank/DDBJ whole genome shotgun (WGS) entry which is preliminary data.</text>
</comment>
<name>A0A231HD65_9NOCA</name>
<gene>
    <name evidence="1" type="ORF">B7C42_01621</name>
</gene>
<evidence type="ECO:0000313" key="1">
    <source>
        <dbReference type="EMBL" id="OXR46647.1"/>
    </source>
</evidence>
<keyword evidence="2" id="KW-1185">Reference proteome</keyword>
<dbReference type="Proteomes" id="UP000215506">
    <property type="component" value="Unassembled WGS sequence"/>
</dbReference>
<dbReference type="EMBL" id="NGAF01000002">
    <property type="protein sequence ID" value="OXR46647.1"/>
    <property type="molecule type" value="Genomic_DNA"/>
</dbReference>
<sequence length="82" mass="9147">MAVTEQGCIWCGHDEDSHSAIFGECLRMTEDALGASEWCKCREYQAPSKLDGSLWRMAGLVVGAGWDFLVAKFAGYVEGWRR</sequence>
<accession>A0A231HD65</accession>
<protein>
    <submittedName>
        <fullName evidence="1">Uncharacterized protein</fullName>
    </submittedName>
</protein>
<proteinExistence type="predicted"/>
<organism evidence="1 2">
    <name type="scientific">Nocardia cerradoensis</name>
    <dbReference type="NCBI Taxonomy" id="85688"/>
    <lineage>
        <taxon>Bacteria</taxon>
        <taxon>Bacillati</taxon>
        <taxon>Actinomycetota</taxon>
        <taxon>Actinomycetes</taxon>
        <taxon>Mycobacteriales</taxon>
        <taxon>Nocardiaceae</taxon>
        <taxon>Nocardia</taxon>
    </lineage>
</organism>
<reference evidence="1 2" key="1">
    <citation type="submission" date="2017-07" db="EMBL/GenBank/DDBJ databases">
        <title>First draft Genome Sequence of Nocardia cerradoensis isolated from human infection.</title>
        <authorList>
            <person name="Carrasco G."/>
        </authorList>
    </citation>
    <scope>NUCLEOTIDE SEQUENCE [LARGE SCALE GENOMIC DNA]</scope>
    <source>
        <strain evidence="1 2">CNM20130759</strain>
    </source>
</reference>
<dbReference type="AlphaFoldDB" id="A0A231HD65"/>
<dbReference type="RefSeq" id="WP_094024780.1">
    <property type="nucleotide sequence ID" value="NZ_NGAF01000002.1"/>
</dbReference>
<evidence type="ECO:0000313" key="2">
    <source>
        <dbReference type="Proteomes" id="UP000215506"/>
    </source>
</evidence>